<dbReference type="GO" id="GO:0035556">
    <property type="term" value="P:intracellular signal transduction"/>
    <property type="evidence" value="ECO:0007669"/>
    <property type="project" value="InterPro"/>
</dbReference>
<accession>A0AAD0KV78</accession>
<dbReference type="Pfam" id="PF00211">
    <property type="entry name" value="Guanylate_cyc"/>
    <property type="match status" value="1"/>
</dbReference>
<dbReference type="AlphaFoldDB" id="A0AAD0KV78"/>
<dbReference type="InterPro" id="IPR001054">
    <property type="entry name" value="A/G_cyclase"/>
</dbReference>
<proteinExistence type="predicted"/>
<dbReference type="RefSeq" id="WP_081439309.1">
    <property type="nucleotide sequence ID" value="NZ_CP029543.1"/>
</dbReference>
<organism evidence="2 3">
    <name type="scientific">Mycobacterium leprae</name>
    <dbReference type="NCBI Taxonomy" id="1769"/>
    <lineage>
        <taxon>Bacteria</taxon>
        <taxon>Bacillati</taxon>
        <taxon>Actinomycetota</taxon>
        <taxon>Actinomycetes</taxon>
        <taxon>Mycobacteriales</taxon>
        <taxon>Mycobacteriaceae</taxon>
        <taxon>Mycobacterium</taxon>
    </lineage>
</organism>
<reference evidence="2 3" key="1">
    <citation type="submission" date="2018-05" db="EMBL/GenBank/DDBJ databases">
        <title>Evolution of small genomes with special reference to Mycobacterium leprae.</title>
        <authorList>
            <person name="Mohanty P.S."/>
            <person name="Bansal A.K."/>
            <person name="Gupta U.D."/>
            <person name="Naaz F."/>
            <person name="Dwivedi V.D."/>
            <person name="Singh H."/>
            <person name="Gupta G."/>
            <person name="Sharma S."/>
            <person name="Arora M."/>
        </authorList>
    </citation>
    <scope>NUCLEOTIDE SEQUENCE [LARGE SCALE GENOMIC DNA]</scope>
    <source>
        <strain evidence="2 3">MRHRU-235-G</strain>
    </source>
</reference>
<protein>
    <recommendedName>
        <fullName evidence="1">Guanylate cyclase domain-containing protein</fullName>
    </recommendedName>
</protein>
<feature type="domain" description="Guanylate cyclase" evidence="1">
    <location>
        <begin position="1"/>
        <end position="40"/>
    </location>
</feature>
<dbReference type="Proteomes" id="UP000249682">
    <property type="component" value="Chromosome"/>
</dbReference>
<dbReference type="InterPro" id="IPR029787">
    <property type="entry name" value="Nucleotide_cyclase"/>
</dbReference>
<dbReference type="GO" id="GO:0004016">
    <property type="term" value="F:adenylate cyclase activity"/>
    <property type="evidence" value="ECO:0007669"/>
    <property type="project" value="UniProtKB-ARBA"/>
</dbReference>
<dbReference type="SUPFAM" id="SSF55073">
    <property type="entry name" value="Nucleotide cyclase"/>
    <property type="match status" value="1"/>
</dbReference>
<sequence length="57" mass="6403">MYVRIGLHTGRLIPGHIGFGRKMEYAVTEGDAVNAAKRVEALNPEMETRILITCRVF</sequence>
<evidence type="ECO:0000259" key="1">
    <source>
        <dbReference type="PROSITE" id="PS50125"/>
    </source>
</evidence>
<evidence type="ECO:0000313" key="3">
    <source>
        <dbReference type="Proteomes" id="UP000249682"/>
    </source>
</evidence>
<dbReference type="EMBL" id="CP029543">
    <property type="protein sequence ID" value="AWV47366.1"/>
    <property type="molecule type" value="Genomic_DNA"/>
</dbReference>
<dbReference type="GO" id="GO:0009190">
    <property type="term" value="P:cyclic nucleotide biosynthetic process"/>
    <property type="evidence" value="ECO:0007669"/>
    <property type="project" value="InterPro"/>
</dbReference>
<evidence type="ECO:0000313" key="2">
    <source>
        <dbReference type="EMBL" id="AWV47366.1"/>
    </source>
</evidence>
<dbReference type="Gene3D" id="3.30.70.1230">
    <property type="entry name" value="Nucleotide cyclase"/>
    <property type="match status" value="1"/>
</dbReference>
<name>A0AAD0KV78_MYCLR</name>
<dbReference type="PROSITE" id="PS50125">
    <property type="entry name" value="GUANYLATE_CYCLASE_2"/>
    <property type="match status" value="1"/>
</dbReference>
<gene>
    <name evidence="2" type="ORF">DIJ64_02480</name>
</gene>